<reference evidence="1 2" key="1">
    <citation type="submission" date="2021-06" db="EMBL/GenBank/DDBJ databases">
        <title>Falsochrobactrum tianjin sp.nov., a new petroleum-degrading bacteria isolated from oily soils.</title>
        <authorList>
            <person name="Chen G."/>
            <person name="Chen H."/>
            <person name="Tian J."/>
            <person name="Qing J."/>
            <person name="Zhong L."/>
            <person name="Ma W."/>
            <person name="Song Y."/>
            <person name="Cui X."/>
            <person name="Yan B."/>
        </authorList>
    </citation>
    <scope>NUCLEOTIDE SEQUENCE [LARGE SCALE GENOMIC DNA]</scope>
    <source>
        <strain evidence="1 2">TDYN1</strain>
    </source>
</reference>
<keyword evidence="2" id="KW-1185">Reference proteome</keyword>
<evidence type="ECO:0000313" key="1">
    <source>
        <dbReference type="EMBL" id="MBV2145053.1"/>
    </source>
</evidence>
<name>A0A949PQA3_9HYPH</name>
<dbReference type="RefSeq" id="WP_217679049.1">
    <property type="nucleotide sequence ID" value="NZ_JAHRVA010000009.1"/>
</dbReference>
<protein>
    <submittedName>
        <fullName evidence="1">AlpA family phage regulatory protein</fullName>
    </submittedName>
</protein>
<proteinExistence type="predicted"/>
<gene>
    <name evidence="1" type="ORF">KUG47_16275</name>
</gene>
<dbReference type="Proteomes" id="UP000752297">
    <property type="component" value="Unassembled WGS sequence"/>
</dbReference>
<dbReference type="AlphaFoldDB" id="A0A949PQA3"/>
<comment type="caution">
    <text evidence="1">The sequence shown here is derived from an EMBL/GenBank/DDBJ whole genome shotgun (WGS) entry which is preliminary data.</text>
</comment>
<accession>A0A949PQA3</accession>
<sequence length="175" mass="19292">MRKINQGNDAASSEVIAECMFGKTDGNNIEQFHNAYAEASQARVPCKALKQADATGFVTPAEIAAIGASDADIKQEISSAVEHDLSTISAVKPRKQKSYSDKNPFERQVNGECARLMTVKEVATYLSVSTSKVWRLGKYNIDFPKPVHISGSTRWDRHSIDDYLDRLQNTAHSGE</sequence>
<dbReference type="EMBL" id="JAHRVA010000009">
    <property type="protein sequence ID" value="MBV2145053.1"/>
    <property type="molecule type" value="Genomic_DNA"/>
</dbReference>
<evidence type="ECO:0000313" key="2">
    <source>
        <dbReference type="Proteomes" id="UP000752297"/>
    </source>
</evidence>
<organism evidence="1 2">
    <name type="scientific">Falsochrobactrum tianjinense</name>
    <dbReference type="NCBI Taxonomy" id="2706015"/>
    <lineage>
        <taxon>Bacteria</taxon>
        <taxon>Pseudomonadati</taxon>
        <taxon>Pseudomonadota</taxon>
        <taxon>Alphaproteobacteria</taxon>
        <taxon>Hyphomicrobiales</taxon>
        <taxon>Brucellaceae</taxon>
        <taxon>Falsochrobactrum</taxon>
    </lineage>
</organism>